<feature type="region of interest" description="Disordered" evidence="1">
    <location>
        <begin position="82"/>
        <end position="120"/>
    </location>
</feature>
<dbReference type="GO" id="GO:0008270">
    <property type="term" value="F:zinc ion binding"/>
    <property type="evidence" value="ECO:0007669"/>
    <property type="project" value="InterPro"/>
</dbReference>
<dbReference type="Proteomes" id="UP000644610">
    <property type="component" value="Unassembled WGS sequence"/>
</dbReference>
<dbReference type="GO" id="GO:0004519">
    <property type="term" value="F:endonuclease activity"/>
    <property type="evidence" value="ECO:0007669"/>
    <property type="project" value="InterPro"/>
</dbReference>
<dbReference type="SMART" id="SM00507">
    <property type="entry name" value="HNHc"/>
    <property type="match status" value="1"/>
</dbReference>
<keyword evidence="4" id="KW-1185">Reference proteome</keyword>
<sequence length="464" mass="49067">MRHPDGTATITGHQLPVDQAAAAISRVDAIAQKAKRAGLRVPIDHIRTDVFLGLLDGSLAGLDDGAIVAVLLQAAEAAFGEEDDYADEVSDEAVHDAGSGPDPDTGSGSGSDAHAGSDPDAAADVISETIDDAVSDTVPAAPGAHGGSAPSFGCAPGGRHSGGRRAAAGEVRVRVTTLVHLDDLPGELAGWGPIHAHLARRLVKQQISGEWRFAVCDEDGRLVHAGITGHRPEGWPRGPASTPRSRRGIVELQIPLSLLRRWQADLPALGGWAKLIADIARQLDLPAVRDGDARRRFAHAALRRWVQMRDRVCSAPGCRAPAGRSEIDHISPYGQGGATIARNLEAACAHDHGLREHGWRVVQSVPGQVVWISRLGHRYPVSSPPIIEPLPEPVIPDIPTGCEEVEAEARVEVEVEPIVLFSAEDDPPWWEAPEPSPSTSSHASPLLGRVERPPPGPADDVPPF</sequence>
<accession>A0A8J3USA3</accession>
<proteinExistence type="predicted"/>
<feature type="region of interest" description="Disordered" evidence="1">
    <location>
        <begin position="424"/>
        <end position="464"/>
    </location>
</feature>
<evidence type="ECO:0000313" key="4">
    <source>
        <dbReference type="Proteomes" id="UP000644610"/>
    </source>
</evidence>
<organism evidence="3 4">
    <name type="scientific">Planotetraspora silvatica</name>
    <dbReference type="NCBI Taxonomy" id="234614"/>
    <lineage>
        <taxon>Bacteria</taxon>
        <taxon>Bacillati</taxon>
        <taxon>Actinomycetota</taxon>
        <taxon>Actinomycetes</taxon>
        <taxon>Streptosporangiales</taxon>
        <taxon>Streptosporangiaceae</taxon>
        <taxon>Planotetraspora</taxon>
    </lineage>
</organism>
<gene>
    <name evidence="3" type="ORF">Psi02_50100</name>
</gene>
<dbReference type="InterPro" id="IPR003615">
    <property type="entry name" value="HNH_nuc"/>
</dbReference>
<evidence type="ECO:0000259" key="2">
    <source>
        <dbReference type="SMART" id="SM00507"/>
    </source>
</evidence>
<feature type="region of interest" description="Disordered" evidence="1">
    <location>
        <begin position="136"/>
        <end position="168"/>
    </location>
</feature>
<feature type="domain" description="HNH nuclease" evidence="2">
    <location>
        <begin position="301"/>
        <end position="353"/>
    </location>
</feature>
<dbReference type="GO" id="GO:0003676">
    <property type="term" value="F:nucleic acid binding"/>
    <property type="evidence" value="ECO:0007669"/>
    <property type="project" value="InterPro"/>
</dbReference>
<protein>
    <recommendedName>
        <fullName evidence="2">HNH nuclease domain-containing protein</fullName>
    </recommendedName>
</protein>
<dbReference type="EMBL" id="BOOQ01000032">
    <property type="protein sequence ID" value="GII48586.1"/>
    <property type="molecule type" value="Genomic_DNA"/>
</dbReference>
<dbReference type="CDD" id="cd00085">
    <property type="entry name" value="HNHc"/>
    <property type="match status" value="1"/>
</dbReference>
<feature type="compositionally biased region" description="Low complexity" evidence="1">
    <location>
        <begin position="429"/>
        <end position="445"/>
    </location>
</feature>
<dbReference type="AlphaFoldDB" id="A0A8J3USA3"/>
<evidence type="ECO:0000313" key="3">
    <source>
        <dbReference type="EMBL" id="GII48586.1"/>
    </source>
</evidence>
<feature type="compositionally biased region" description="Pro residues" evidence="1">
    <location>
        <begin position="453"/>
        <end position="464"/>
    </location>
</feature>
<feature type="compositionally biased region" description="Low complexity" evidence="1">
    <location>
        <begin position="139"/>
        <end position="153"/>
    </location>
</feature>
<dbReference type="Pfam" id="PF01844">
    <property type="entry name" value="HNH"/>
    <property type="match status" value="1"/>
</dbReference>
<feature type="compositionally biased region" description="Low complexity" evidence="1">
    <location>
        <begin position="96"/>
        <end position="120"/>
    </location>
</feature>
<dbReference type="InterPro" id="IPR002711">
    <property type="entry name" value="HNH"/>
</dbReference>
<evidence type="ECO:0000256" key="1">
    <source>
        <dbReference type="SAM" id="MobiDB-lite"/>
    </source>
</evidence>
<reference evidence="3" key="1">
    <citation type="submission" date="2021-01" db="EMBL/GenBank/DDBJ databases">
        <title>Whole genome shotgun sequence of Planotetraspora silvatica NBRC 100141.</title>
        <authorList>
            <person name="Komaki H."/>
            <person name="Tamura T."/>
        </authorList>
    </citation>
    <scope>NUCLEOTIDE SEQUENCE</scope>
    <source>
        <strain evidence="3">NBRC 100141</strain>
    </source>
</reference>
<feature type="compositionally biased region" description="Acidic residues" evidence="1">
    <location>
        <begin position="82"/>
        <end position="91"/>
    </location>
</feature>
<name>A0A8J3USA3_9ACTN</name>
<comment type="caution">
    <text evidence="3">The sequence shown here is derived from an EMBL/GenBank/DDBJ whole genome shotgun (WGS) entry which is preliminary data.</text>
</comment>